<dbReference type="Gene3D" id="2.60.40.10">
    <property type="entry name" value="Immunoglobulins"/>
    <property type="match status" value="1"/>
</dbReference>
<dbReference type="InterPro" id="IPR007110">
    <property type="entry name" value="Ig-like_dom"/>
</dbReference>
<accession>A0A0L7LRX5</accession>
<protein>
    <recommendedName>
        <fullName evidence="1">Ig-like domain-containing protein</fullName>
    </recommendedName>
</protein>
<feature type="non-terminal residue" evidence="2">
    <location>
        <position position="128"/>
    </location>
</feature>
<gene>
    <name evidence="2" type="ORF">OBRU01_00753</name>
</gene>
<dbReference type="AlphaFoldDB" id="A0A0L7LRX5"/>
<dbReference type="STRING" id="104452.A0A0L7LRX5"/>
<dbReference type="EMBL" id="JTDY01000274">
    <property type="protein sequence ID" value="KOB77966.1"/>
    <property type="molecule type" value="Genomic_DNA"/>
</dbReference>
<reference evidence="2 3" key="1">
    <citation type="journal article" date="2015" name="Genome Biol. Evol.">
        <title>The genome of winter moth (Operophtera brumata) provides a genomic perspective on sexual dimorphism and phenology.</title>
        <authorList>
            <person name="Derks M.F."/>
            <person name="Smit S."/>
            <person name="Salis L."/>
            <person name="Schijlen E."/>
            <person name="Bossers A."/>
            <person name="Mateman C."/>
            <person name="Pijl A.S."/>
            <person name="de Ridder D."/>
            <person name="Groenen M.A."/>
            <person name="Visser M.E."/>
            <person name="Megens H.J."/>
        </authorList>
    </citation>
    <scope>NUCLEOTIDE SEQUENCE [LARGE SCALE GENOMIC DNA]</scope>
    <source>
        <strain evidence="2">WM2013NL</strain>
        <tissue evidence="2">Head and thorax</tissue>
    </source>
</reference>
<evidence type="ECO:0000313" key="2">
    <source>
        <dbReference type="EMBL" id="KOB77966.1"/>
    </source>
</evidence>
<proteinExistence type="predicted"/>
<evidence type="ECO:0000259" key="1">
    <source>
        <dbReference type="PROSITE" id="PS50835"/>
    </source>
</evidence>
<dbReference type="PROSITE" id="PS50835">
    <property type="entry name" value="IG_LIKE"/>
    <property type="match status" value="1"/>
</dbReference>
<organism evidence="2 3">
    <name type="scientific">Operophtera brumata</name>
    <name type="common">Winter moth</name>
    <name type="synonym">Phalaena brumata</name>
    <dbReference type="NCBI Taxonomy" id="104452"/>
    <lineage>
        <taxon>Eukaryota</taxon>
        <taxon>Metazoa</taxon>
        <taxon>Ecdysozoa</taxon>
        <taxon>Arthropoda</taxon>
        <taxon>Hexapoda</taxon>
        <taxon>Insecta</taxon>
        <taxon>Pterygota</taxon>
        <taxon>Neoptera</taxon>
        <taxon>Endopterygota</taxon>
        <taxon>Lepidoptera</taxon>
        <taxon>Glossata</taxon>
        <taxon>Ditrysia</taxon>
        <taxon>Geometroidea</taxon>
        <taxon>Geometridae</taxon>
        <taxon>Larentiinae</taxon>
        <taxon>Operophtera</taxon>
    </lineage>
</organism>
<sequence>MQCRFSPEFANGDPLTYYQVRSTTSGHDNVAIGDIPLETNYQVMYKPMDGRFDLMVANVSYERDNGRFECRIKAGGTGRNLHAQGHALTVLTQPRAPLLAPGMHAQAYEGRELNLTCSSSGGSPEPVI</sequence>
<evidence type="ECO:0000313" key="3">
    <source>
        <dbReference type="Proteomes" id="UP000037510"/>
    </source>
</evidence>
<comment type="caution">
    <text evidence="2">The sequence shown here is derived from an EMBL/GenBank/DDBJ whole genome shotgun (WGS) entry which is preliminary data.</text>
</comment>
<feature type="domain" description="Ig-like" evidence="1">
    <location>
        <begin position="94"/>
        <end position="128"/>
    </location>
</feature>
<keyword evidence="3" id="KW-1185">Reference proteome</keyword>
<dbReference type="Proteomes" id="UP000037510">
    <property type="component" value="Unassembled WGS sequence"/>
</dbReference>
<name>A0A0L7LRX5_OPEBR</name>
<dbReference type="InterPro" id="IPR013783">
    <property type="entry name" value="Ig-like_fold"/>
</dbReference>